<evidence type="ECO:0000256" key="1">
    <source>
        <dbReference type="SAM" id="MobiDB-lite"/>
    </source>
</evidence>
<protein>
    <submittedName>
        <fullName evidence="2">Uncharacterized protein</fullName>
    </submittedName>
</protein>
<sequence length="105" mass="11873">MARGTRRQADQTSRESWQGPWYEAGDRTEQRGVEDAAGLEVEIVSAARARRRVRPGLGERVWLLMQGARNKNLPVGSQDKANVSNIVGIWAEVARDIERSRRFLV</sequence>
<dbReference type="AlphaFoldDB" id="A0AAV7NG86"/>
<gene>
    <name evidence="2" type="ORF">NDU88_003374</name>
</gene>
<accession>A0AAV7NG86</accession>
<dbReference type="Proteomes" id="UP001066276">
    <property type="component" value="Chromosome 8"/>
</dbReference>
<feature type="region of interest" description="Disordered" evidence="1">
    <location>
        <begin position="1"/>
        <end position="30"/>
    </location>
</feature>
<dbReference type="EMBL" id="JANPWB010000012">
    <property type="protein sequence ID" value="KAJ1115148.1"/>
    <property type="molecule type" value="Genomic_DNA"/>
</dbReference>
<reference evidence="2" key="1">
    <citation type="journal article" date="2022" name="bioRxiv">
        <title>Sequencing and chromosome-scale assembly of the giantPleurodeles waltlgenome.</title>
        <authorList>
            <person name="Brown T."/>
            <person name="Elewa A."/>
            <person name="Iarovenko S."/>
            <person name="Subramanian E."/>
            <person name="Araus A.J."/>
            <person name="Petzold A."/>
            <person name="Susuki M."/>
            <person name="Suzuki K.-i.T."/>
            <person name="Hayashi T."/>
            <person name="Toyoda A."/>
            <person name="Oliveira C."/>
            <person name="Osipova E."/>
            <person name="Leigh N.D."/>
            <person name="Simon A."/>
            <person name="Yun M.H."/>
        </authorList>
    </citation>
    <scope>NUCLEOTIDE SEQUENCE</scope>
    <source>
        <strain evidence="2">20211129_DDA</strain>
        <tissue evidence="2">Liver</tissue>
    </source>
</reference>
<name>A0AAV7NG86_PLEWA</name>
<evidence type="ECO:0000313" key="2">
    <source>
        <dbReference type="EMBL" id="KAJ1115148.1"/>
    </source>
</evidence>
<organism evidence="2 3">
    <name type="scientific">Pleurodeles waltl</name>
    <name type="common">Iberian ribbed newt</name>
    <dbReference type="NCBI Taxonomy" id="8319"/>
    <lineage>
        <taxon>Eukaryota</taxon>
        <taxon>Metazoa</taxon>
        <taxon>Chordata</taxon>
        <taxon>Craniata</taxon>
        <taxon>Vertebrata</taxon>
        <taxon>Euteleostomi</taxon>
        <taxon>Amphibia</taxon>
        <taxon>Batrachia</taxon>
        <taxon>Caudata</taxon>
        <taxon>Salamandroidea</taxon>
        <taxon>Salamandridae</taxon>
        <taxon>Pleurodelinae</taxon>
        <taxon>Pleurodeles</taxon>
    </lineage>
</organism>
<evidence type="ECO:0000313" key="3">
    <source>
        <dbReference type="Proteomes" id="UP001066276"/>
    </source>
</evidence>
<comment type="caution">
    <text evidence="2">The sequence shown here is derived from an EMBL/GenBank/DDBJ whole genome shotgun (WGS) entry which is preliminary data.</text>
</comment>
<keyword evidence="3" id="KW-1185">Reference proteome</keyword>
<proteinExistence type="predicted"/>